<dbReference type="SUPFAM" id="SSF50249">
    <property type="entry name" value="Nucleic acid-binding proteins"/>
    <property type="match status" value="1"/>
</dbReference>
<protein>
    <submittedName>
        <fullName evidence="2">Nucleic acid-binding protein</fullName>
    </submittedName>
</protein>
<dbReference type="PANTHER" id="PTHR34075:SF5">
    <property type="entry name" value="BLR3430 PROTEIN"/>
    <property type="match status" value="1"/>
</dbReference>
<sequence length="103" mass="11303">MLQRSRSSGRHVFYPRQLVPGSGETDLEWVPASGLGTLYAITVNRSRGGNHNVALVDLDEGVRMMSRIDGHESLPIGTRVQARIVEQDGANVVVFVPHQEGRP</sequence>
<evidence type="ECO:0000313" key="3">
    <source>
        <dbReference type="Proteomes" id="UP000194857"/>
    </source>
</evidence>
<dbReference type="InterPro" id="IPR002878">
    <property type="entry name" value="ChsH2_C"/>
</dbReference>
<gene>
    <name evidence="2" type="ORF">CAZ10_06265</name>
</gene>
<evidence type="ECO:0000259" key="1">
    <source>
        <dbReference type="Pfam" id="PF01796"/>
    </source>
</evidence>
<dbReference type="Proteomes" id="UP000194857">
    <property type="component" value="Unassembled WGS sequence"/>
</dbReference>
<dbReference type="RefSeq" id="WP_003108628.1">
    <property type="nucleotide sequence ID" value="NZ_NSWZ01000001.1"/>
</dbReference>
<name>A0A0Q3KF44_PSEAI</name>
<organism evidence="2 3">
    <name type="scientific">Pseudomonas aeruginosa</name>
    <dbReference type="NCBI Taxonomy" id="287"/>
    <lineage>
        <taxon>Bacteria</taxon>
        <taxon>Pseudomonadati</taxon>
        <taxon>Pseudomonadota</taxon>
        <taxon>Gammaproteobacteria</taxon>
        <taxon>Pseudomonadales</taxon>
        <taxon>Pseudomonadaceae</taxon>
        <taxon>Pseudomonas</taxon>
    </lineage>
</organism>
<dbReference type="PANTHER" id="PTHR34075">
    <property type="entry name" value="BLR3430 PROTEIN"/>
    <property type="match status" value="1"/>
</dbReference>
<dbReference type="Pfam" id="PF01796">
    <property type="entry name" value="OB_ChsH2_C"/>
    <property type="match status" value="1"/>
</dbReference>
<comment type="caution">
    <text evidence="2">The sequence shown here is derived from an EMBL/GenBank/DDBJ whole genome shotgun (WGS) entry which is preliminary data.</text>
</comment>
<evidence type="ECO:0000313" key="2">
    <source>
        <dbReference type="EMBL" id="OTI64278.1"/>
    </source>
</evidence>
<dbReference type="InterPro" id="IPR012340">
    <property type="entry name" value="NA-bd_OB-fold"/>
</dbReference>
<reference evidence="2 3" key="1">
    <citation type="submission" date="2017-05" db="EMBL/GenBank/DDBJ databases">
        <authorList>
            <person name="Song R."/>
            <person name="Chenine A.L."/>
            <person name="Ruprecht R.M."/>
        </authorList>
    </citation>
    <scope>NUCLEOTIDE SEQUENCE [LARGE SCALE GENOMIC DNA]</scope>
    <source>
        <strain evidence="2 3">S567_C10_BS</strain>
    </source>
</reference>
<dbReference type="EMBL" id="NFFZ01000003">
    <property type="protein sequence ID" value="OTI64278.1"/>
    <property type="molecule type" value="Genomic_DNA"/>
</dbReference>
<dbReference type="AlphaFoldDB" id="A0A0Q3KF44"/>
<proteinExistence type="predicted"/>
<accession>A0A0Q3KF44</accession>
<dbReference type="InterPro" id="IPR052513">
    <property type="entry name" value="Thioester_dehydratase-like"/>
</dbReference>
<feature type="domain" description="ChsH2 C-terminal OB-fold" evidence="1">
    <location>
        <begin position="29"/>
        <end position="84"/>
    </location>
</feature>